<proteinExistence type="predicted"/>
<protein>
    <submittedName>
        <fullName evidence="3">Uncharacterized protein</fullName>
    </submittedName>
</protein>
<evidence type="ECO:0000313" key="4">
    <source>
        <dbReference type="Proteomes" id="UP000189796"/>
    </source>
</evidence>
<evidence type="ECO:0000256" key="2">
    <source>
        <dbReference type="SAM" id="Phobius"/>
    </source>
</evidence>
<reference evidence="3 4" key="1">
    <citation type="submission" date="2016-11" db="EMBL/GenBank/DDBJ databases">
        <authorList>
            <person name="Jaros S."/>
            <person name="Januszkiewicz K."/>
            <person name="Wedrychowicz H."/>
        </authorList>
    </citation>
    <scope>NUCLEOTIDE SEQUENCE [LARGE SCALE GENOMIC DNA]</scope>
    <source>
        <strain evidence="3 4">GAS138</strain>
    </source>
</reference>
<dbReference type="AlphaFoldDB" id="A0A1M5MUX1"/>
<accession>A0A1M5MUX1</accession>
<evidence type="ECO:0000313" key="3">
    <source>
        <dbReference type="EMBL" id="SHG80699.1"/>
    </source>
</evidence>
<keyword evidence="2" id="KW-0812">Transmembrane</keyword>
<dbReference type="EMBL" id="LT670817">
    <property type="protein sequence ID" value="SHG80699.1"/>
    <property type="molecule type" value="Genomic_DNA"/>
</dbReference>
<gene>
    <name evidence="3" type="ORF">SAMN05443248_2722</name>
</gene>
<dbReference type="Proteomes" id="UP000189796">
    <property type="component" value="Chromosome I"/>
</dbReference>
<keyword evidence="2" id="KW-0472">Membrane</keyword>
<feature type="region of interest" description="Disordered" evidence="1">
    <location>
        <begin position="1"/>
        <end position="29"/>
    </location>
</feature>
<name>A0A1M5MUX1_9BRAD</name>
<evidence type="ECO:0000256" key="1">
    <source>
        <dbReference type="SAM" id="MobiDB-lite"/>
    </source>
</evidence>
<keyword evidence="2" id="KW-1133">Transmembrane helix</keyword>
<feature type="transmembrane region" description="Helical" evidence="2">
    <location>
        <begin position="79"/>
        <end position="96"/>
    </location>
</feature>
<dbReference type="RefSeq" id="WP_154072198.1">
    <property type="nucleotide sequence ID" value="NZ_LT670817.1"/>
</dbReference>
<sequence>MGLLRNRSQGREKPAGVNRRPHLSSFGSQVRNGGMVVVGYQLNQNLMVPALIAKPNQKRAGPPPAHTASKAASAHPLRWGRFFLWAVIGLIMGPIWQRKTRRA</sequence>
<organism evidence="3 4">
    <name type="scientific">Bradyrhizobium erythrophlei</name>
    <dbReference type="NCBI Taxonomy" id="1437360"/>
    <lineage>
        <taxon>Bacteria</taxon>
        <taxon>Pseudomonadati</taxon>
        <taxon>Pseudomonadota</taxon>
        <taxon>Alphaproteobacteria</taxon>
        <taxon>Hyphomicrobiales</taxon>
        <taxon>Nitrobacteraceae</taxon>
        <taxon>Bradyrhizobium</taxon>
    </lineage>
</organism>